<evidence type="ECO:0000259" key="2">
    <source>
        <dbReference type="Pfam" id="PF06985"/>
    </source>
</evidence>
<dbReference type="VEuPathDB" id="FungiDB:GGTG_05479"/>
<keyword evidence="5" id="KW-1185">Reference proteome</keyword>
<feature type="region of interest" description="Disordered" evidence="1">
    <location>
        <begin position="618"/>
        <end position="638"/>
    </location>
</feature>
<evidence type="ECO:0000313" key="5">
    <source>
        <dbReference type="Proteomes" id="UP000006039"/>
    </source>
</evidence>
<name>J3NW16_GAET3</name>
<dbReference type="GeneID" id="20345937"/>
<accession>J3NW16</accession>
<reference evidence="4" key="4">
    <citation type="journal article" date="2015" name="G3 (Bethesda)">
        <title>Genome sequences of three phytopathogenic species of the Magnaporthaceae family of fungi.</title>
        <authorList>
            <person name="Okagaki L.H."/>
            <person name="Nunes C.C."/>
            <person name="Sailsbery J."/>
            <person name="Clay B."/>
            <person name="Brown D."/>
            <person name="John T."/>
            <person name="Oh Y."/>
            <person name="Young N."/>
            <person name="Fitzgerald M."/>
            <person name="Haas B.J."/>
            <person name="Zeng Q."/>
            <person name="Young S."/>
            <person name="Adiconis X."/>
            <person name="Fan L."/>
            <person name="Levin J.Z."/>
            <person name="Mitchell T.K."/>
            <person name="Okubara P.A."/>
            <person name="Farman M.L."/>
            <person name="Kohn L.M."/>
            <person name="Birren B."/>
            <person name="Ma L.-J."/>
            <person name="Dean R.A."/>
        </authorList>
    </citation>
    <scope>NUCLEOTIDE SEQUENCE</scope>
    <source>
        <strain evidence="4">R3-111a-1</strain>
    </source>
</reference>
<dbReference type="Proteomes" id="UP000006039">
    <property type="component" value="Unassembled WGS sequence"/>
</dbReference>
<dbReference type="PANTHER" id="PTHR10622">
    <property type="entry name" value="HET DOMAIN-CONTAINING PROTEIN"/>
    <property type="match status" value="1"/>
</dbReference>
<reference evidence="3" key="3">
    <citation type="submission" date="2010-09" db="EMBL/GenBank/DDBJ databases">
        <title>Annotation of Gaeumannomyces graminis var. tritici R3-111a-1.</title>
        <authorList>
            <consortium name="The Broad Institute Genome Sequencing Platform"/>
            <person name="Ma L.-J."/>
            <person name="Dead R."/>
            <person name="Young S.K."/>
            <person name="Zeng Q."/>
            <person name="Gargeya S."/>
            <person name="Fitzgerald M."/>
            <person name="Haas B."/>
            <person name="Abouelleil A."/>
            <person name="Alvarado L."/>
            <person name="Arachchi H.M."/>
            <person name="Berlin A."/>
            <person name="Brown A."/>
            <person name="Chapman S.B."/>
            <person name="Chen Z."/>
            <person name="Dunbar C."/>
            <person name="Freedman E."/>
            <person name="Gearin G."/>
            <person name="Gellesch M."/>
            <person name="Goldberg J."/>
            <person name="Griggs A."/>
            <person name="Gujja S."/>
            <person name="Heiman D."/>
            <person name="Howarth C."/>
            <person name="Larson L."/>
            <person name="Lui A."/>
            <person name="MacDonald P.J.P."/>
            <person name="Mehta T."/>
            <person name="Montmayeur A."/>
            <person name="Murphy C."/>
            <person name="Neiman D."/>
            <person name="Pearson M."/>
            <person name="Priest M."/>
            <person name="Roberts A."/>
            <person name="Saif S."/>
            <person name="Shea T."/>
            <person name="Shenoy N."/>
            <person name="Sisk P."/>
            <person name="Stolte C."/>
            <person name="Sykes S."/>
            <person name="Yandava C."/>
            <person name="Wortman J."/>
            <person name="Nusbaum C."/>
            <person name="Birren B."/>
        </authorList>
    </citation>
    <scope>NUCLEOTIDE SEQUENCE</scope>
    <source>
        <strain evidence="3">R3-111a-1</strain>
    </source>
</reference>
<evidence type="ECO:0000313" key="4">
    <source>
        <dbReference type="EnsemblFungi" id="EJT75546"/>
    </source>
</evidence>
<gene>
    <name evidence="4" type="primary">20345937</name>
    <name evidence="3" type="ORF">GGTG_05479</name>
</gene>
<evidence type="ECO:0000256" key="1">
    <source>
        <dbReference type="SAM" id="MobiDB-lite"/>
    </source>
</evidence>
<sequence length="638" mass="72182">MAIRLINTETLQMKMFFGESVPEYAILSHTWVEGEEVDFQEMARYGGALDRGDSTNSEGVCTCACPCQSLISDIVRRRPGHEKIVRICRLARERNIDWAWVDTCCIDKSSSAELSEAINSMYRWYNRAKVCFVFLADLDLDPESDLASYSEPTELEEALGRCRWFTRGWTLQELIAPVAIEFYNRHWKKVGSHATLQSALAKASGIRNLTFGDGSFFRNRGARALQDVAVAERMSWASKRRTTRVEDVAYCLMGIFDINMPLLYGEGQKAFQRLQEEILKRSNDMSIFCSSSNYAKKLCWYGWDVLPVSPSAFDGSRDFWPPNPFMDKRWSQATFSVTNRGLLVQNAYLIPCSSIGFTKPYYILELNCTATVTNPRQCVMVLEWVAPSLYMRISDYRPLPRCVITGDGADGQMGLTEDFYILTFDAYMDIWKGDLEDYTEDTDWVELTSGTPPWQLHVAQAAPPQYWDVAARRFVGVGLRYAKVELANRTDGAGGAIMTASFHIVFHLDDRGESWVRLYSTDEWQGVKADFDRLSRSDSLSRLPGWSSFKVFKDGDDSDWLPIEARLGPYGEGGIVPARAQATIVQRETYNGRNLMQRAVSIELQWLREDGTYSSDFSGFTNDSSGNDGKDTGQVGGT</sequence>
<dbReference type="InterPro" id="IPR010730">
    <property type="entry name" value="HET"/>
</dbReference>
<dbReference type="AlphaFoldDB" id="J3NW16"/>
<dbReference type="OrthoDB" id="674604at2759"/>
<dbReference type="EMBL" id="GL385397">
    <property type="protein sequence ID" value="EJT75546.1"/>
    <property type="molecule type" value="Genomic_DNA"/>
</dbReference>
<dbReference type="eggNOG" id="KOG4177">
    <property type="taxonomic scope" value="Eukaryota"/>
</dbReference>
<dbReference type="EnsemblFungi" id="EJT75546">
    <property type="protein sequence ID" value="EJT75546"/>
    <property type="gene ID" value="GGTG_05479"/>
</dbReference>
<evidence type="ECO:0000313" key="3">
    <source>
        <dbReference type="EMBL" id="EJT75546.1"/>
    </source>
</evidence>
<reference evidence="4" key="5">
    <citation type="submission" date="2018-04" db="UniProtKB">
        <authorList>
            <consortium name="EnsemblFungi"/>
        </authorList>
    </citation>
    <scope>IDENTIFICATION</scope>
    <source>
        <strain evidence="4">R3-111a-1</strain>
    </source>
</reference>
<reference evidence="3" key="2">
    <citation type="submission" date="2010-07" db="EMBL/GenBank/DDBJ databases">
        <authorList>
            <consortium name="The Broad Institute Genome Sequencing Platform"/>
            <consortium name="Broad Institute Genome Sequencing Center for Infectious Disease"/>
            <person name="Ma L.-J."/>
            <person name="Dead R."/>
            <person name="Young S."/>
            <person name="Zeng Q."/>
            <person name="Koehrsen M."/>
            <person name="Alvarado L."/>
            <person name="Berlin A."/>
            <person name="Chapman S.B."/>
            <person name="Chen Z."/>
            <person name="Freedman E."/>
            <person name="Gellesch M."/>
            <person name="Goldberg J."/>
            <person name="Griggs A."/>
            <person name="Gujja S."/>
            <person name="Heilman E.R."/>
            <person name="Heiman D."/>
            <person name="Hepburn T."/>
            <person name="Howarth C."/>
            <person name="Jen D."/>
            <person name="Larson L."/>
            <person name="Mehta T."/>
            <person name="Neiman D."/>
            <person name="Pearson M."/>
            <person name="Roberts A."/>
            <person name="Saif S."/>
            <person name="Shea T."/>
            <person name="Shenoy N."/>
            <person name="Sisk P."/>
            <person name="Stolte C."/>
            <person name="Sykes S."/>
            <person name="Walk T."/>
            <person name="White J."/>
            <person name="Yandava C."/>
            <person name="Haas B."/>
            <person name="Nusbaum C."/>
            <person name="Birren B."/>
        </authorList>
    </citation>
    <scope>NUCLEOTIDE SEQUENCE</scope>
    <source>
        <strain evidence="3">R3-111a-1</strain>
    </source>
</reference>
<feature type="compositionally biased region" description="Polar residues" evidence="1">
    <location>
        <begin position="618"/>
        <end position="627"/>
    </location>
</feature>
<dbReference type="STRING" id="644352.J3NW16"/>
<dbReference type="Pfam" id="PF06985">
    <property type="entry name" value="HET"/>
    <property type="match status" value="1"/>
</dbReference>
<reference evidence="5" key="1">
    <citation type="submission" date="2010-07" db="EMBL/GenBank/DDBJ databases">
        <title>The genome sequence of Gaeumannomyces graminis var. tritici strain R3-111a-1.</title>
        <authorList>
            <consortium name="The Broad Institute Genome Sequencing Platform"/>
            <person name="Ma L.-J."/>
            <person name="Dead R."/>
            <person name="Young S."/>
            <person name="Zeng Q."/>
            <person name="Koehrsen M."/>
            <person name="Alvarado L."/>
            <person name="Berlin A."/>
            <person name="Chapman S.B."/>
            <person name="Chen Z."/>
            <person name="Freedman E."/>
            <person name="Gellesch M."/>
            <person name="Goldberg J."/>
            <person name="Griggs A."/>
            <person name="Gujja S."/>
            <person name="Heilman E.R."/>
            <person name="Heiman D."/>
            <person name="Hepburn T."/>
            <person name="Howarth C."/>
            <person name="Jen D."/>
            <person name="Larson L."/>
            <person name="Mehta T."/>
            <person name="Neiman D."/>
            <person name="Pearson M."/>
            <person name="Roberts A."/>
            <person name="Saif S."/>
            <person name="Shea T."/>
            <person name="Shenoy N."/>
            <person name="Sisk P."/>
            <person name="Stolte C."/>
            <person name="Sykes S."/>
            <person name="Walk T."/>
            <person name="White J."/>
            <person name="Yandava C."/>
            <person name="Haas B."/>
            <person name="Nusbaum C."/>
            <person name="Birren B."/>
        </authorList>
    </citation>
    <scope>NUCLEOTIDE SEQUENCE [LARGE SCALE GENOMIC DNA]</scope>
    <source>
        <strain evidence="5">R3-111a-1</strain>
    </source>
</reference>
<dbReference type="RefSeq" id="XP_009221546.1">
    <property type="nucleotide sequence ID" value="XM_009223282.1"/>
</dbReference>
<organism evidence="3">
    <name type="scientific">Gaeumannomyces tritici (strain R3-111a-1)</name>
    <name type="common">Wheat and barley take-all root rot fungus</name>
    <name type="synonym">Gaeumannomyces graminis var. tritici</name>
    <dbReference type="NCBI Taxonomy" id="644352"/>
    <lineage>
        <taxon>Eukaryota</taxon>
        <taxon>Fungi</taxon>
        <taxon>Dikarya</taxon>
        <taxon>Ascomycota</taxon>
        <taxon>Pezizomycotina</taxon>
        <taxon>Sordariomycetes</taxon>
        <taxon>Sordariomycetidae</taxon>
        <taxon>Magnaporthales</taxon>
        <taxon>Magnaporthaceae</taxon>
        <taxon>Gaeumannomyces</taxon>
    </lineage>
</organism>
<feature type="domain" description="Heterokaryon incompatibility" evidence="2">
    <location>
        <begin position="24"/>
        <end position="139"/>
    </location>
</feature>
<dbReference type="PANTHER" id="PTHR10622:SF12">
    <property type="entry name" value="HET DOMAIN-CONTAINING PROTEIN"/>
    <property type="match status" value="1"/>
</dbReference>
<dbReference type="HOGENOM" id="CLU_000288_138_11_1"/>
<protein>
    <recommendedName>
        <fullName evidence="2">Heterokaryon incompatibility domain-containing protein</fullName>
    </recommendedName>
</protein>
<proteinExistence type="predicted"/>